<dbReference type="SUPFAM" id="SSF81606">
    <property type="entry name" value="PP2C-like"/>
    <property type="match status" value="1"/>
</dbReference>
<dbReference type="InterPro" id="IPR052016">
    <property type="entry name" value="Bact_Sigma-Reg"/>
</dbReference>
<gene>
    <name evidence="4" type="ORF">SCMC78_67280</name>
</gene>
<dbReference type="Pfam" id="PF07228">
    <property type="entry name" value="SpoIIE"/>
    <property type="match status" value="1"/>
</dbReference>
<accession>A0AB33KS67</accession>
<sequence length="451" mass="48970">MPVADGSRPITVERGGGREEGRLRSGAQRVQTCEKGVAAMSRRPSDLPRLLTAAEMAAPVEAVAVVAEDLRRRFAATKVSFLIVDLTGRALSRLSTATATGSGGETERIPLFGSVYEQVIRTQRPHHEPAGREHRVIVPVTNRGDAIGLLELLLPTDRSEEDVVHAVGEAAHALAYVVIANGRFTDFYTWGKRTRPPTLAAEIQYQLLPQALSCEAAQFTFSGSLEPSEDLSGDTFDYSLDRDTLHLSVTDPMGHDLDAALTATVLVGALRRARRAGATLAEQARQGDQALTAHGHGHATGQLLRINLHTGQAKLVNAGHPWPLRMRAGVVETIPCQIDQPFGLAVAPPRPYRIQTLELRPGDRLLMLTDGMLERHGEEIDLADLLRRTRSLHPRETTLMLTSAVRDAAGGRLEDDATVMCLDWHGPQEDHRHVSSGADTHQASAARPPKC</sequence>
<evidence type="ECO:0000256" key="1">
    <source>
        <dbReference type="ARBA" id="ARBA00022801"/>
    </source>
</evidence>
<proteinExistence type="predicted"/>
<dbReference type="PANTHER" id="PTHR43156">
    <property type="entry name" value="STAGE II SPORULATION PROTEIN E-RELATED"/>
    <property type="match status" value="1"/>
</dbReference>
<dbReference type="AlphaFoldDB" id="A0AB33KS67"/>
<dbReference type="Gene3D" id="3.60.40.10">
    <property type="entry name" value="PPM-type phosphatase domain"/>
    <property type="match status" value="1"/>
</dbReference>
<dbReference type="PANTHER" id="PTHR43156:SF2">
    <property type="entry name" value="STAGE II SPORULATION PROTEIN E"/>
    <property type="match status" value="1"/>
</dbReference>
<dbReference type="SMART" id="SM00331">
    <property type="entry name" value="PP2C_SIG"/>
    <property type="match status" value="1"/>
</dbReference>
<evidence type="ECO:0000256" key="2">
    <source>
        <dbReference type="SAM" id="MobiDB-lite"/>
    </source>
</evidence>
<dbReference type="EMBL" id="AP035884">
    <property type="protein sequence ID" value="BFP56921.1"/>
    <property type="molecule type" value="Genomic_DNA"/>
</dbReference>
<name>A0AB33KS67_9ACTN</name>
<evidence type="ECO:0000313" key="4">
    <source>
        <dbReference type="EMBL" id="BFP56921.1"/>
    </source>
</evidence>
<evidence type="ECO:0000259" key="3">
    <source>
        <dbReference type="SMART" id="SM00331"/>
    </source>
</evidence>
<dbReference type="InterPro" id="IPR036457">
    <property type="entry name" value="PPM-type-like_dom_sf"/>
</dbReference>
<organism evidence="4">
    <name type="scientific">Streptomyces sp. CMC78</name>
    <dbReference type="NCBI Taxonomy" id="3231512"/>
    <lineage>
        <taxon>Bacteria</taxon>
        <taxon>Bacillati</taxon>
        <taxon>Actinomycetota</taxon>
        <taxon>Actinomycetes</taxon>
        <taxon>Kitasatosporales</taxon>
        <taxon>Streptomycetaceae</taxon>
        <taxon>Streptomyces</taxon>
    </lineage>
</organism>
<feature type="region of interest" description="Disordered" evidence="2">
    <location>
        <begin position="430"/>
        <end position="451"/>
    </location>
</feature>
<protein>
    <submittedName>
        <fullName evidence="4">PP2C family protein-serine/threonine phosphatase</fullName>
    </submittedName>
</protein>
<reference evidence="4" key="1">
    <citation type="submission" date="2024-07" db="EMBL/GenBank/DDBJ databases">
        <title>Complete genome sequences of cellulolytic bacteria, Kitasatospora sp. CMC57 and Streptomyces sp. CMC78, isolated from Japanese agricultural soil.</title>
        <authorList>
            <person name="Hashimoto T."/>
            <person name="Ito M."/>
            <person name="Iwamoto M."/>
            <person name="Fukahori D."/>
            <person name="Shoda T."/>
            <person name="Sakoda M."/>
            <person name="Morohoshi T."/>
            <person name="Mitsuboshi M."/>
            <person name="Nishizawa T."/>
        </authorList>
    </citation>
    <scope>NUCLEOTIDE SEQUENCE</scope>
    <source>
        <strain evidence="4">CMC78</strain>
    </source>
</reference>
<dbReference type="InterPro" id="IPR001932">
    <property type="entry name" value="PPM-type_phosphatase-like_dom"/>
</dbReference>
<dbReference type="GO" id="GO:0016791">
    <property type="term" value="F:phosphatase activity"/>
    <property type="evidence" value="ECO:0007669"/>
    <property type="project" value="TreeGrafter"/>
</dbReference>
<keyword evidence="1" id="KW-0378">Hydrolase</keyword>
<feature type="region of interest" description="Disordered" evidence="2">
    <location>
        <begin position="1"/>
        <end position="23"/>
    </location>
</feature>
<dbReference type="KEGG" id="stcm:SCMC78_67280"/>
<feature type="domain" description="PPM-type phosphatase" evidence="3">
    <location>
        <begin position="216"/>
        <end position="424"/>
    </location>
</feature>